<accession>A0A1G4JIN2</accession>
<reference evidence="7 8" key="1">
    <citation type="submission" date="2016-03" db="EMBL/GenBank/DDBJ databases">
        <authorList>
            <person name="Devillers H."/>
        </authorList>
    </citation>
    <scope>NUCLEOTIDE SEQUENCE [LARGE SCALE GENOMIC DNA]</scope>
    <source>
        <strain evidence="7">CBS 10888</strain>
    </source>
</reference>
<dbReference type="AlphaFoldDB" id="A0A1G4JIN2"/>
<dbReference type="GO" id="GO:0099617">
    <property type="term" value="C:matrix side of mitochondrial inner membrane"/>
    <property type="evidence" value="ECO:0007669"/>
    <property type="project" value="EnsemblFungi"/>
</dbReference>
<dbReference type="EMBL" id="LT598458">
    <property type="protein sequence ID" value="SCU90322.1"/>
    <property type="molecule type" value="Genomic_DNA"/>
</dbReference>
<evidence type="ECO:0000313" key="8">
    <source>
        <dbReference type="Proteomes" id="UP000190274"/>
    </source>
</evidence>
<gene>
    <name evidence="7" type="ORF">LADA_0F03268G</name>
</gene>
<sequence length="272" mass="31738">MSTSYKCTRYLKSLPLDARTVDLLSRKVTEGAILGLPELLHRYQVYEDSKTLETIIHKTYFQWTNDLPSHIVEFRKNYGELRDHWPREFHRSLLSMESPKVGSLRHLWNNCNPKVLERMEFSKHRWAREPGSATLTDGQRNAHFRDIFLHYMFLKQSPHLCKNRKAVAAPVVEIPMKPLGHDIAETRIRNLLKRKVAYVWKVLAVDNPPLSLGNEKLLQQIIEDPSPFTGCVTSKRSLQRMYRRACKGAYVVKEPSNSRDLQFEVSALLKRL</sequence>
<protein>
    <recommendedName>
        <fullName evidence="3 6">Genetic interactor of prohibitin 5, mitochondrial</fullName>
    </recommendedName>
</protein>
<dbReference type="GO" id="GO:0097745">
    <property type="term" value="P:mitochondrial tRNA 5'-end processing"/>
    <property type="evidence" value="ECO:0007669"/>
    <property type="project" value="EnsemblFungi"/>
</dbReference>
<evidence type="ECO:0000256" key="5">
    <source>
        <dbReference type="ARBA" id="ARBA00025061"/>
    </source>
</evidence>
<proteinExistence type="inferred from homology"/>
<comment type="subcellular location">
    <subcellularLocation>
        <location evidence="1 6">Mitochondrion</location>
    </subcellularLocation>
</comment>
<name>A0A1G4JIN2_9SACH</name>
<evidence type="ECO:0000256" key="6">
    <source>
        <dbReference type="RuleBase" id="RU363007"/>
    </source>
</evidence>
<dbReference type="Proteomes" id="UP000190274">
    <property type="component" value="Chromosome F"/>
</dbReference>
<evidence type="ECO:0000313" key="7">
    <source>
        <dbReference type="EMBL" id="SCU90322.1"/>
    </source>
</evidence>
<comment type="similarity">
    <text evidence="2 6">Belongs to the GEP5 family.</text>
</comment>
<keyword evidence="4 6" id="KW-0496">Mitochondrion</keyword>
<dbReference type="Pfam" id="PF17053">
    <property type="entry name" value="GEP5"/>
    <property type="match status" value="1"/>
</dbReference>
<evidence type="ECO:0000256" key="3">
    <source>
        <dbReference type="ARBA" id="ARBA00018341"/>
    </source>
</evidence>
<evidence type="ECO:0000256" key="2">
    <source>
        <dbReference type="ARBA" id="ARBA00008036"/>
    </source>
</evidence>
<comment type="function">
    <text evidence="5 6">Essential for respiratory growth and required for maintenance of mtDNA. Required for cell survival in the absence of prohibitins.</text>
</comment>
<dbReference type="InterPro" id="IPR031455">
    <property type="entry name" value="Gep5"/>
</dbReference>
<dbReference type="OrthoDB" id="4066262at2759"/>
<keyword evidence="8" id="KW-1185">Reference proteome</keyword>
<evidence type="ECO:0000256" key="4">
    <source>
        <dbReference type="ARBA" id="ARBA00023128"/>
    </source>
</evidence>
<organism evidence="7 8">
    <name type="scientific">Lachancea dasiensis</name>
    <dbReference type="NCBI Taxonomy" id="1072105"/>
    <lineage>
        <taxon>Eukaryota</taxon>
        <taxon>Fungi</taxon>
        <taxon>Dikarya</taxon>
        <taxon>Ascomycota</taxon>
        <taxon>Saccharomycotina</taxon>
        <taxon>Saccharomycetes</taxon>
        <taxon>Saccharomycetales</taxon>
        <taxon>Saccharomycetaceae</taxon>
        <taxon>Lachancea</taxon>
    </lineage>
</organism>
<evidence type="ECO:0000256" key="1">
    <source>
        <dbReference type="ARBA" id="ARBA00004173"/>
    </source>
</evidence>